<reference evidence="1" key="1">
    <citation type="submission" date="2024-07" db="EMBL/GenBank/DDBJ databases">
        <authorList>
            <person name="Yu S.T."/>
        </authorList>
    </citation>
    <scope>NUCLEOTIDE SEQUENCE</scope>
    <source>
        <strain evidence="1">R11</strain>
    </source>
</reference>
<gene>
    <name evidence="1" type="ORF">AB5J55_42905</name>
</gene>
<protein>
    <submittedName>
        <fullName evidence="1">DUF6207 family protein</fullName>
    </submittedName>
</protein>
<evidence type="ECO:0000313" key="1">
    <source>
        <dbReference type="EMBL" id="XDQ16575.1"/>
    </source>
</evidence>
<name>A0AB39NDB8_9ACTN</name>
<dbReference type="EMBL" id="CP163432">
    <property type="protein sequence ID" value="XDQ16575.1"/>
    <property type="molecule type" value="Genomic_DNA"/>
</dbReference>
<sequence length="121" mass="12785">MVVRRGNSASGKSSVAAGVREKFGRGLAIVDVAAADDATALAFQQLLADRRAHATAGGRACPTGGAGMASMEVSRSRCFRCCRSLRSWAFAQHRLSPCAPTHPPVEMVSRQRSWVVGGIRS</sequence>
<dbReference type="Pfam" id="PF19711">
    <property type="entry name" value="DUF6207"/>
    <property type="match status" value="1"/>
</dbReference>
<accession>A0AB39NDB8</accession>
<dbReference type="AlphaFoldDB" id="A0AB39NDB8"/>
<organism evidence="1">
    <name type="scientific">Streptomyces sp. R11</name>
    <dbReference type="NCBI Taxonomy" id="3238625"/>
    <lineage>
        <taxon>Bacteria</taxon>
        <taxon>Bacillati</taxon>
        <taxon>Actinomycetota</taxon>
        <taxon>Actinomycetes</taxon>
        <taxon>Kitasatosporales</taxon>
        <taxon>Streptomycetaceae</taxon>
        <taxon>Streptomyces</taxon>
    </lineage>
</organism>
<dbReference type="InterPro" id="IPR045775">
    <property type="entry name" value="DUF6207"/>
</dbReference>
<dbReference type="RefSeq" id="WP_369276471.1">
    <property type="nucleotide sequence ID" value="NZ_CP163432.1"/>
</dbReference>
<proteinExistence type="predicted"/>